<proteinExistence type="inferred from homology"/>
<feature type="transmembrane region" description="Helical" evidence="7">
    <location>
        <begin position="460"/>
        <end position="482"/>
    </location>
</feature>
<dbReference type="Pfam" id="PF00474">
    <property type="entry name" value="SSF"/>
    <property type="match status" value="1"/>
</dbReference>
<feature type="transmembrane region" description="Helical" evidence="7">
    <location>
        <begin position="534"/>
        <end position="555"/>
    </location>
</feature>
<keyword evidence="4 7" id="KW-1133">Transmembrane helix</keyword>
<dbReference type="PROSITE" id="PS50283">
    <property type="entry name" value="NA_SOLUT_SYMP_3"/>
    <property type="match status" value="1"/>
</dbReference>
<evidence type="ECO:0000256" key="1">
    <source>
        <dbReference type="ARBA" id="ARBA00004141"/>
    </source>
</evidence>
<comment type="caution">
    <text evidence="8">The sequence shown here is derived from an EMBL/GenBank/DDBJ whole genome shotgun (WGS) entry which is preliminary data.</text>
</comment>
<feature type="transmembrane region" description="Helical" evidence="7">
    <location>
        <begin position="76"/>
        <end position="98"/>
    </location>
</feature>
<dbReference type="EMBL" id="JBGQPK010000021">
    <property type="protein sequence ID" value="MFL2029290.1"/>
    <property type="molecule type" value="Genomic_DNA"/>
</dbReference>
<feature type="transmembrane region" description="Helical" evidence="7">
    <location>
        <begin position="240"/>
        <end position="260"/>
    </location>
</feature>
<dbReference type="NCBIfam" id="NF007790">
    <property type="entry name" value="PRK10484.1"/>
    <property type="match status" value="1"/>
</dbReference>
<feature type="transmembrane region" description="Helical" evidence="7">
    <location>
        <begin position="6"/>
        <end position="22"/>
    </location>
</feature>
<reference evidence="8 9" key="1">
    <citation type="submission" date="2024-08" db="EMBL/GenBank/DDBJ databases">
        <authorList>
            <person name="Arias E."/>
        </authorList>
    </citation>
    <scope>NUCLEOTIDE SEQUENCE [LARGE SCALE GENOMIC DNA]</scope>
    <source>
        <strain evidence="8 9">FAM 25317</strain>
    </source>
</reference>
<keyword evidence="9" id="KW-1185">Reference proteome</keyword>
<feature type="transmembrane region" description="Helical" evidence="7">
    <location>
        <begin position="192"/>
        <end position="210"/>
    </location>
</feature>
<dbReference type="PANTHER" id="PTHR11819">
    <property type="entry name" value="SOLUTE CARRIER FAMILY 5"/>
    <property type="match status" value="1"/>
</dbReference>
<comment type="similarity">
    <text evidence="2 6">Belongs to the sodium:solute symporter (SSF) (TC 2.A.21) family.</text>
</comment>
<name>A0ABW8UGF3_9LACO</name>
<dbReference type="RefSeq" id="WP_407137319.1">
    <property type="nucleotide sequence ID" value="NZ_JBGQPK010000021.1"/>
</dbReference>
<feature type="transmembrane region" description="Helical" evidence="7">
    <location>
        <begin position="503"/>
        <end position="522"/>
    </location>
</feature>
<feature type="transmembrane region" description="Helical" evidence="7">
    <location>
        <begin position="380"/>
        <end position="397"/>
    </location>
</feature>
<evidence type="ECO:0000313" key="8">
    <source>
        <dbReference type="EMBL" id="MFL2029290.1"/>
    </source>
</evidence>
<accession>A0ABW8UGF3</accession>
<feature type="transmembrane region" description="Helical" evidence="7">
    <location>
        <begin position="34"/>
        <end position="56"/>
    </location>
</feature>
<keyword evidence="3 7" id="KW-0812">Transmembrane</keyword>
<dbReference type="PANTHER" id="PTHR11819:SF195">
    <property type="entry name" value="SODIUM_GLUCOSE COTRANSPORTER 4"/>
    <property type="match status" value="1"/>
</dbReference>
<evidence type="ECO:0000256" key="5">
    <source>
        <dbReference type="ARBA" id="ARBA00023136"/>
    </source>
</evidence>
<evidence type="ECO:0000256" key="7">
    <source>
        <dbReference type="SAM" id="Phobius"/>
    </source>
</evidence>
<gene>
    <name evidence="8" type="ORF">ACEN34_06625</name>
</gene>
<dbReference type="NCBIfam" id="TIGR00813">
    <property type="entry name" value="sss"/>
    <property type="match status" value="1"/>
</dbReference>
<keyword evidence="5 7" id="KW-0472">Membrane</keyword>
<feature type="transmembrane region" description="Helical" evidence="7">
    <location>
        <begin position="119"/>
        <end position="140"/>
    </location>
</feature>
<feature type="transmembrane region" description="Helical" evidence="7">
    <location>
        <begin position="434"/>
        <end position="454"/>
    </location>
</feature>
<organism evidence="8 9">
    <name type="scientific">Loigolactobacillus zhaoyuanensis</name>
    <dbReference type="NCBI Taxonomy" id="2486017"/>
    <lineage>
        <taxon>Bacteria</taxon>
        <taxon>Bacillati</taxon>
        <taxon>Bacillota</taxon>
        <taxon>Bacilli</taxon>
        <taxon>Lactobacillales</taxon>
        <taxon>Lactobacillaceae</taxon>
        <taxon>Loigolactobacillus</taxon>
    </lineage>
</organism>
<evidence type="ECO:0000256" key="3">
    <source>
        <dbReference type="ARBA" id="ARBA00022692"/>
    </source>
</evidence>
<dbReference type="InterPro" id="IPR038377">
    <property type="entry name" value="Na/Glc_symporter_sf"/>
</dbReference>
<dbReference type="CDD" id="cd10328">
    <property type="entry name" value="SLC5sbd_YidK"/>
    <property type="match status" value="1"/>
</dbReference>
<feature type="transmembrane region" description="Helical" evidence="7">
    <location>
        <begin position="160"/>
        <end position="180"/>
    </location>
</feature>
<dbReference type="Gene3D" id="1.20.1730.10">
    <property type="entry name" value="Sodium/glucose cotransporter"/>
    <property type="match status" value="1"/>
</dbReference>
<dbReference type="InterPro" id="IPR001734">
    <property type="entry name" value="Na/solute_symporter"/>
</dbReference>
<evidence type="ECO:0000256" key="2">
    <source>
        <dbReference type="ARBA" id="ARBA00006434"/>
    </source>
</evidence>
<evidence type="ECO:0000313" key="9">
    <source>
        <dbReference type="Proteomes" id="UP001625389"/>
    </source>
</evidence>
<evidence type="ECO:0000256" key="6">
    <source>
        <dbReference type="RuleBase" id="RU362091"/>
    </source>
</evidence>
<comment type="subcellular location">
    <subcellularLocation>
        <location evidence="1">Membrane</location>
        <topology evidence="1">Multi-pass membrane protein</topology>
    </subcellularLocation>
</comment>
<feature type="transmembrane region" description="Helical" evidence="7">
    <location>
        <begin position="317"/>
        <end position="345"/>
    </location>
</feature>
<feature type="transmembrane region" description="Helical" evidence="7">
    <location>
        <begin position="403"/>
        <end position="427"/>
    </location>
</feature>
<dbReference type="Proteomes" id="UP001625389">
    <property type="component" value="Unassembled WGS sequence"/>
</dbReference>
<evidence type="ECO:0000256" key="4">
    <source>
        <dbReference type="ARBA" id="ARBA00022989"/>
    </source>
</evidence>
<feature type="transmembrane region" description="Helical" evidence="7">
    <location>
        <begin position="281"/>
        <end position="305"/>
    </location>
</feature>
<sequence>MHVWTFLSFIFFTVLVAIISWVKTHNHDVSTTTGYFLGGRSLSGVFIAGSLLLTNLSAEQLVGLNGNGFSDGLASMSWEITSGIPLVLMALVFLPLYLKGGFTTVPEFLEQRYDKATRNIVTALFLTSLTVVTLPTVLYAGGLAITSLFDLTSILHVSSLTALTIIIILIAAIGSLYAIIGGLKAVAVSDTLNGIGLLIGGLLIPILGFWKLGGGNILHGINTIIVQHPEKINAVSNTGATPFAAIFTGVILVNTFYWCTNQEIVQRAFAAKDLREGQKGVLYAGIIKIFVPLILVIPGIIAFHLYGAKITNQDYAYAYLVSHILPAPLLGLFGAVLFGAVLSAFNGALNAATTMFCVNIYKPIINPNVDDKKLVSIGRLFGVFLVILSIIIAPNIAKAPEGLYVFMKSVMGYFNIPTLVVVLMGFFTKKVPPIGAKLAIGFFLIAYTLYKFVLKIDLNYLYVYGILFLCCIGIMLITRVIAPRKEAYQLKDVKLVDLTPWHLARPVSSLLVTTIIYIYVVFSPLGIVYHAHYGTRLLVITAIYVIVSFISFMVINKFFNPDPPAKVAEAPATEEGGEL</sequence>
<protein>
    <submittedName>
        <fullName evidence="8">Solute:sodium symporter family transporter</fullName>
    </submittedName>
</protein>